<organism evidence="1 2">
    <name type="scientific">Lupinus albus</name>
    <name type="common">White lupine</name>
    <name type="synonym">Lupinus termis</name>
    <dbReference type="NCBI Taxonomy" id="3870"/>
    <lineage>
        <taxon>Eukaryota</taxon>
        <taxon>Viridiplantae</taxon>
        <taxon>Streptophyta</taxon>
        <taxon>Embryophyta</taxon>
        <taxon>Tracheophyta</taxon>
        <taxon>Spermatophyta</taxon>
        <taxon>Magnoliopsida</taxon>
        <taxon>eudicotyledons</taxon>
        <taxon>Gunneridae</taxon>
        <taxon>Pentapetalae</taxon>
        <taxon>rosids</taxon>
        <taxon>fabids</taxon>
        <taxon>Fabales</taxon>
        <taxon>Fabaceae</taxon>
        <taxon>Papilionoideae</taxon>
        <taxon>50 kb inversion clade</taxon>
        <taxon>genistoids sensu lato</taxon>
        <taxon>core genistoids</taxon>
        <taxon>Genisteae</taxon>
        <taxon>Lupinus</taxon>
    </lineage>
</organism>
<comment type="caution">
    <text evidence="1">The sequence shown here is derived from an EMBL/GenBank/DDBJ whole genome shotgun (WGS) entry which is preliminary data.</text>
</comment>
<dbReference type="Proteomes" id="UP000447434">
    <property type="component" value="Chromosome 11"/>
</dbReference>
<dbReference type="EMBL" id="WOCE01000011">
    <property type="protein sequence ID" value="KAE9604496.1"/>
    <property type="molecule type" value="Genomic_DNA"/>
</dbReference>
<gene>
    <name evidence="1" type="ORF">Lalb_Chr11g0072471</name>
</gene>
<evidence type="ECO:0000313" key="2">
    <source>
        <dbReference type="Proteomes" id="UP000447434"/>
    </source>
</evidence>
<name>A0A6A4PT77_LUPAL</name>
<dbReference type="AlphaFoldDB" id="A0A6A4PT77"/>
<sequence>MEAAKVRKNAEDEGGGRRCWSIVTNTAATRYKLLWALTTLLLHFFFDSSRGVCGETTKAVRRSEKMKVIRFSGLLLRLFFRRRW</sequence>
<evidence type="ECO:0000313" key="1">
    <source>
        <dbReference type="EMBL" id="KAE9604496.1"/>
    </source>
</evidence>
<proteinExistence type="predicted"/>
<accession>A0A6A4PT77</accession>
<protein>
    <submittedName>
        <fullName evidence="1">Uncharacterized protein</fullName>
    </submittedName>
</protein>
<keyword evidence="2" id="KW-1185">Reference proteome</keyword>
<reference evidence="2" key="1">
    <citation type="journal article" date="2020" name="Nat. Commun.">
        <title>Genome sequence of the cluster root forming white lupin.</title>
        <authorList>
            <person name="Hufnagel B."/>
            <person name="Marques A."/>
            <person name="Soriano A."/>
            <person name="Marques L."/>
            <person name="Divol F."/>
            <person name="Doumas P."/>
            <person name="Sallet E."/>
            <person name="Mancinotti D."/>
            <person name="Carrere S."/>
            <person name="Marande W."/>
            <person name="Arribat S."/>
            <person name="Keller J."/>
            <person name="Huneau C."/>
            <person name="Blein T."/>
            <person name="Aime D."/>
            <person name="Laguerre M."/>
            <person name="Taylor J."/>
            <person name="Schubert V."/>
            <person name="Nelson M."/>
            <person name="Geu-Flores F."/>
            <person name="Crespi M."/>
            <person name="Gallardo-Guerrero K."/>
            <person name="Delaux P.-M."/>
            <person name="Salse J."/>
            <person name="Berges H."/>
            <person name="Guyot R."/>
            <person name="Gouzy J."/>
            <person name="Peret B."/>
        </authorList>
    </citation>
    <scope>NUCLEOTIDE SEQUENCE [LARGE SCALE GENOMIC DNA]</scope>
    <source>
        <strain evidence="2">cv. Amiga</strain>
    </source>
</reference>